<gene>
    <name evidence="4" type="ORF">GCM10008957_06700</name>
</gene>
<keyword evidence="2" id="KW-1133">Transmembrane helix</keyword>
<organism evidence="4 5">
    <name type="scientific">Deinococcus ruber</name>
    <dbReference type="NCBI Taxonomy" id="1848197"/>
    <lineage>
        <taxon>Bacteria</taxon>
        <taxon>Thermotogati</taxon>
        <taxon>Deinococcota</taxon>
        <taxon>Deinococci</taxon>
        <taxon>Deinococcales</taxon>
        <taxon>Deinococcaceae</taxon>
        <taxon>Deinococcus</taxon>
    </lineage>
</organism>
<reference evidence="4" key="2">
    <citation type="submission" date="2020-09" db="EMBL/GenBank/DDBJ databases">
        <authorList>
            <person name="Sun Q."/>
            <person name="Ohkuma M."/>
        </authorList>
    </citation>
    <scope>NUCLEOTIDE SEQUENCE</scope>
    <source>
        <strain evidence="4">JCM 31311</strain>
    </source>
</reference>
<dbReference type="Proteomes" id="UP000603865">
    <property type="component" value="Unassembled WGS sequence"/>
</dbReference>
<feature type="signal peptide" evidence="3">
    <location>
        <begin position="1"/>
        <end position="17"/>
    </location>
</feature>
<evidence type="ECO:0000313" key="4">
    <source>
        <dbReference type="EMBL" id="GGQ97044.1"/>
    </source>
</evidence>
<dbReference type="EMBL" id="BMQL01000002">
    <property type="protein sequence ID" value="GGQ97044.1"/>
    <property type="molecule type" value="Genomic_DNA"/>
</dbReference>
<feature type="chain" id="PRO_5037755112" description="DUF2167 domain-containing protein" evidence="3">
    <location>
        <begin position="18"/>
        <end position="332"/>
    </location>
</feature>
<feature type="compositionally biased region" description="Basic and acidic residues" evidence="1">
    <location>
        <begin position="322"/>
        <end position="332"/>
    </location>
</feature>
<feature type="transmembrane region" description="Helical" evidence="2">
    <location>
        <begin position="250"/>
        <end position="274"/>
    </location>
</feature>
<keyword evidence="3" id="KW-0732">Signal</keyword>
<proteinExistence type="predicted"/>
<evidence type="ECO:0000256" key="3">
    <source>
        <dbReference type="SAM" id="SignalP"/>
    </source>
</evidence>
<dbReference type="AlphaFoldDB" id="A0A918F389"/>
<comment type="caution">
    <text evidence="4">The sequence shown here is derived from an EMBL/GenBank/DDBJ whole genome shotgun (WGS) entry which is preliminary data.</text>
</comment>
<evidence type="ECO:0000313" key="5">
    <source>
        <dbReference type="Proteomes" id="UP000603865"/>
    </source>
</evidence>
<dbReference type="RefSeq" id="WP_189088093.1">
    <property type="nucleotide sequence ID" value="NZ_BMQL01000002.1"/>
</dbReference>
<evidence type="ECO:0008006" key="6">
    <source>
        <dbReference type="Google" id="ProtNLM"/>
    </source>
</evidence>
<feature type="region of interest" description="Disordered" evidence="1">
    <location>
        <begin position="313"/>
        <end position="332"/>
    </location>
</feature>
<name>A0A918F389_9DEIO</name>
<keyword evidence="2" id="KW-0812">Transmembrane</keyword>
<dbReference type="InterPro" id="IPR018682">
    <property type="entry name" value="DUF2167_membr"/>
</dbReference>
<evidence type="ECO:0000256" key="2">
    <source>
        <dbReference type="SAM" id="Phobius"/>
    </source>
</evidence>
<keyword evidence="2" id="KW-0472">Membrane</keyword>
<dbReference type="Pfam" id="PF09935">
    <property type="entry name" value="DUF2167"/>
    <property type="match status" value="1"/>
</dbReference>
<evidence type="ECO:0000256" key="1">
    <source>
        <dbReference type="SAM" id="MobiDB-lite"/>
    </source>
</evidence>
<sequence length="332" mass="35646">MKTFLTVLLSVSASALATTTSPPSLHPQTGRISILHGSATVQADSGLFYLDAADARSMIVDVWGNPPEVASDVLGMLVPGNAPQDSAESWGIVLTESQDGHVSDSDAAQTNYTSLLSDMQQGVEERNTERTKAGYEPIRLVGWAEPPSYDAMTHKMYWAKELVFGTDSAKQADHTLNYAVRVLGRQNVLELNAVGSMAQLPAIRQGMKEVVQRVSFNPGSRYEDFNASTDKLATYGIAGLIAGGVVAQKVGLFALIPLLLKKGWIVIVALLALLRRVGGMFSRRRAAHPEVELASDSQRSEVSAATVAIPAPQQARISLSKPGDRPLGRHEN</sequence>
<keyword evidence="5" id="KW-1185">Reference proteome</keyword>
<reference evidence="4" key="1">
    <citation type="journal article" date="2014" name="Int. J. Syst. Evol. Microbiol.">
        <title>Complete genome sequence of Corynebacterium casei LMG S-19264T (=DSM 44701T), isolated from a smear-ripened cheese.</title>
        <authorList>
            <consortium name="US DOE Joint Genome Institute (JGI-PGF)"/>
            <person name="Walter F."/>
            <person name="Albersmeier A."/>
            <person name="Kalinowski J."/>
            <person name="Ruckert C."/>
        </authorList>
    </citation>
    <scope>NUCLEOTIDE SEQUENCE</scope>
    <source>
        <strain evidence="4">JCM 31311</strain>
    </source>
</reference>
<accession>A0A918F389</accession>
<protein>
    <recommendedName>
        <fullName evidence="6">DUF2167 domain-containing protein</fullName>
    </recommendedName>
</protein>